<organism evidence="3 4">
    <name type="scientific">Pseudoxanthomonas suwonensis (strain 11-1)</name>
    <dbReference type="NCBI Taxonomy" id="743721"/>
    <lineage>
        <taxon>Bacteria</taxon>
        <taxon>Pseudomonadati</taxon>
        <taxon>Pseudomonadota</taxon>
        <taxon>Gammaproteobacteria</taxon>
        <taxon>Lysobacterales</taxon>
        <taxon>Lysobacteraceae</taxon>
        <taxon>Pseudoxanthomonas</taxon>
    </lineage>
</organism>
<accession>E6WRF8</accession>
<keyword evidence="1" id="KW-0732">Signal</keyword>
<gene>
    <name evidence="3" type="ordered locus">Psesu_0763</name>
</gene>
<dbReference type="EMBL" id="CP002446">
    <property type="protein sequence ID" value="ADV26616.1"/>
    <property type="molecule type" value="Genomic_DNA"/>
</dbReference>
<dbReference type="KEGG" id="psu:Psesu_0763"/>
<feature type="signal peptide" evidence="1">
    <location>
        <begin position="1"/>
        <end position="26"/>
    </location>
</feature>
<dbReference type="Gene3D" id="2.40.128.110">
    <property type="entry name" value="Lipid/polyisoprenoid-binding, YceI-like"/>
    <property type="match status" value="1"/>
</dbReference>
<dbReference type="Pfam" id="PF04264">
    <property type="entry name" value="YceI"/>
    <property type="match status" value="1"/>
</dbReference>
<feature type="chain" id="PRO_5003214439" evidence="1">
    <location>
        <begin position="27"/>
        <end position="189"/>
    </location>
</feature>
<dbReference type="eggNOG" id="COG2353">
    <property type="taxonomic scope" value="Bacteria"/>
</dbReference>
<dbReference type="Proteomes" id="UP000008632">
    <property type="component" value="Chromosome"/>
</dbReference>
<dbReference type="InterPro" id="IPR036761">
    <property type="entry name" value="TTHA0802/YceI-like_sf"/>
</dbReference>
<name>E6WRF8_PSEUU</name>
<dbReference type="OrthoDB" id="1247465at2"/>
<keyword evidence="4" id="KW-1185">Reference proteome</keyword>
<sequence>MKPLLTTPAAVAALLAGMLVSAPAAAADYVQAEGSNLAFASRYDGELFTGRFQDFSTRLRFDPARPAEGRLEVTISLASAATGNQDRDSTLRTADFFDIGRHAQARYTATGFRKLDDGQYAADGTLELRGISKPVTLTFSWDTSGAQPVLSGRAVVQRLDFGVGGGDWADTGVIPNAVNVSTRVVFSQP</sequence>
<dbReference type="AlphaFoldDB" id="E6WRF8"/>
<evidence type="ECO:0000256" key="1">
    <source>
        <dbReference type="SAM" id="SignalP"/>
    </source>
</evidence>
<dbReference type="InterPro" id="IPR007372">
    <property type="entry name" value="Lipid/polyisoprenoid-bd_YceI"/>
</dbReference>
<dbReference type="RefSeq" id="WP_013534446.1">
    <property type="nucleotide sequence ID" value="NC_014924.1"/>
</dbReference>
<proteinExistence type="predicted"/>
<reference evidence="3 4" key="1">
    <citation type="submission" date="2011-01" db="EMBL/GenBank/DDBJ databases">
        <title>Complete sequence of Pseudoxanthomonas suwonensis 11-1.</title>
        <authorList>
            <consortium name="US DOE Joint Genome Institute"/>
            <person name="Lucas S."/>
            <person name="Copeland A."/>
            <person name="Lapidus A."/>
            <person name="Cheng J.-F."/>
            <person name="Goodwin L."/>
            <person name="Pitluck S."/>
            <person name="Teshima H."/>
            <person name="Detter J.C."/>
            <person name="Han C."/>
            <person name="Tapia R."/>
            <person name="Land M."/>
            <person name="Hauser L."/>
            <person name="Kyrpides N."/>
            <person name="Ivanova N."/>
            <person name="Ovchinnikova G."/>
            <person name="Siebers A.K."/>
            <person name="Allgaier M."/>
            <person name="Thelen M.P."/>
            <person name="Hugenholtz P."/>
            <person name="Gladden J."/>
            <person name="Woyke T."/>
        </authorList>
    </citation>
    <scope>NUCLEOTIDE SEQUENCE [LARGE SCALE GENOMIC DNA]</scope>
    <source>
        <strain evidence="4">11-1</strain>
    </source>
</reference>
<protein>
    <submittedName>
        <fullName evidence="3">YceI family protein</fullName>
    </submittedName>
</protein>
<evidence type="ECO:0000313" key="4">
    <source>
        <dbReference type="Proteomes" id="UP000008632"/>
    </source>
</evidence>
<dbReference type="STRING" id="743721.Psesu_0763"/>
<evidence type="ECO:0000259" key="2">
    <source>
        <dbReference type="SMART" id="SM00867"/>
    </source>
</evidence>
<dbReference type="HOGENOM" id="CLU_071003_5_1_6"/>
<dbReference type="PANTHER" id="PTHR34406">
    <property type="entry name" value="PROTEIN YCEI"/>
    <property type="match status" value="1"/>
</dbReference>
<dbReference type="SMART" id="SM00867">
    <property type="entry name" value="YceI"/>
    <property type="match status" value="1"/>
</dbReference>
<dbReference type="SUPFAM" id="SSF101874">
    <property type="entry name" value="YceI-like"/>
    <property type="match status" value="1"/>
</dbReference>
<evidence type="ECO:0000313" key="3">
    <source>
        <dbReference type="EMBL" id="ADV26616.1"/>
    </source>
</evidence>
<dbReference type="PANTHER" id="PTHR34406:SF1">
    <property type="entry name" value="PROTEIN YCEI"/>
    <property type="match status" value="1"/>
</dbReference>
<feature type="domain" description="Lipid/polyisoprenoid-binding YceI-like" evidence="2">
    <location>
        <begin position="28"/>
        <end position="187"/>
    </location>
</feature>